<comment type="caution">
    <text evidence="1">The sequence shown here is derived from an EMBL/GenBank/DDBJ whole genome shotgun (WGS) entry which is preliminary data.</text>
</comment>
<sequence>MSESKSKEGTETKQEYRARFKDARDRFIAEVESMSEAELEEPVVDQFSAKDLMAHILEWDYSAMYNSRLFLAGEEPDLTPDYDNDLFNGVAVSIWRDKPGSVVLAQLKKSTQEVMDYIDSLTEQELFRDRGVRFIDDTGVKWVVNPSWFLGETEHDIGHAEQIADWKTRRAV</sequence>
<dbReference type="InterPro" id="IPR012550">
    <property type="entry name" value="DUF1706"/>
</dbReference>
<reference evidence="1 2" key="1">
    <citation type="journal article" date="2016" name="Nat. Commun.">
        <title>Thousands of microbial genomes shed light on interconnected biogeochemical processes in an aquifer system.</title>
        <authorList>
            <person name="Anantharaman K."/>
            <person name="Brown C.T."/>
            <person name="Hug L.A."/>
            <person name="Sharon I."/>
            <person name="Castelle C.J."/>
            <person name="Probst A.J."/>
            <person name="Thomas B.C."/>
            <person name="Singh A."/>
            <person name="Wilkins M.J."/>
            <person name="Karaoz U."/>
            <person name="Brodie E.L."/>
            <person name="Williams K.H."/>
            <person name="Hubbard S.S."/>
            <person name="Banfield J.F."/>
        </authorList>
    </citation>
    <scope>NUCLEOTIDE SEQUENCE [LARGE SCALE GENOMIC DNA]</scope>
</reference>
<dbReference type="Gene3D" id="1.20.120.450">
    <property type="entry name" value="dinb family like domain"/>
    <property type="match status" value="1"/>
</dbReference>
<protein>
    <recommendedName>
        <fullName evidence="3">DinB-like domain-containing protein</fullName>
    </recommendedName>
</protein>
<dbReference type="InterPro" id="IPR034660">
    <property type="entry name" value="DinB/YfiT-like"/>
</dbReference>
<accession>A0A1F5GBE8</accession>
<evidence type="ECO:0000313" key="2">
    <source>
        <dbReference type="Proteomes" id="UP000178577"/>
    </source>
</evidence>
<organism evidence="1 2">
    <name type="scientific">Candidatus Curtissbacteria bacterium RIFCSPHIGHO2_01_FULL_40_12</name>
    <dbReference type="NCBI Taxonomy" id="1797710"/>
    <lineage>
        <taxon>Bacteria</taxon>
        <taxon>Candidatus Curtissiibacteriota</taxon>
    </lineage>
</organism>
<dbReference type="Proteomes" id="UP000178577">
    <property type="component" value="Unassembled WGS sequence"/>
</dbReference>
<name>A0A1F5GBE8_9BACT</name>
<proteinExistence type="predicted"/>
<dbReference type="AlphaFoldDB" id="A0A1F5GBE8"/>
<dbReference type="Pfam" id="PF08020">
    <property type="entry name" value="DUF1706"/>
    <property type="match status" value="1"/>
</dbReference>
<dbReference type="SUPFAM" id="SSF109854">
    <property type="entry name" value="DinB/YfiT-like putative metalloenzymes"/>
    <property type="match status" value="1"/>
</dbReference>
<gene>
    <name evidence="1" type="ORF">A2693_02295</name>
</gene>
<dbReference type="EMBL" id="MFAY01000016">
    <property type="protein sequence ID" value="OGD89191.1"/>
    <property type="molecule type" value="Genomic_DNA"/>
</dbReference>
<evidence type="ECO:0000313" key="1">
    <source>
        <dbReference type="EMBL" id="OGD89191.1"/>
    </source>
</evidence>
<evidence type="ECO:0008006" key="3">
    <source>
        <dbReference type="Google" id="ProtNLM"/>
    </source>
</evidence>